<reference evidence="7 8" key="1">
    <citation type="submission" date="2020-08" db="EMBL/GenBank/DDBJ databases">
        <title>Sequencing the genomes of 1000 actinobacteria strains.</title>
        <authorList>
            <person name="Klenk H.-P."/>
        </authorList>
    </citation>
    <scope>NUCLEOTIDE SEQUENCE [LARGE SCALE GENOMIC DNA]</scope>
    <source>
        <strain evidence="7 8">DSM 19600</strain>
    </source>
</reference>
<keyword evidence="2 5" id="KW-0812">Transmembrane</keyword>
<evidence type="ECO:0000256" key="2">
    <source>
        <dbReference type="ARBA" id="ARBA00022692"/>
    </source>
</evidence>
<evidence type="ECO:0000256" key="4">
    <source>
        <dbReference type="ARBA" id="ARBA00023136"/>
    </source>
</evidence>
<feature type="domain" description="RDD" evidence="6">
    <location>
        <begin position="37"/>
        <end position="155"/>
    </location>
</feature>
<feature type="transmembrane region" description="Helical" evidence="5">
    <location>
        <begin position="30"/>
        <end position="56"/>
    </location>
</feature>
<comment type="caution">
    <text evidence="7">The sequence shown here is derived from an EMBL/GenBank/DDBJ whole genome shotgun (WGS) entry which is preliminary data.</text>
</comment>
<evidence type="ECO:0000313" key="7">
    <source>
        <dbReference type="EMBL" id="MBB4139735.1"/>
    </source>
</evidence>
<evidence type="ECO:0000313" key="8">
    <source>
        <dbReference type="Proteomes" id="UP000549113"/>
    </source>
</evidence>
<dbReference type="PANTHER" id="PTHR38480:SF1">
    <property type="entry name" value="SLR0254 PROTEIN"/>
    <property type="match status" value="1"/>
</dbReference>
<keyword evidence="3 5" id="KW-1133">Transmembrane helix</keyword>
<protein>
    <submittedName>
        <fullName evidence="7">RDD family membrane protein YckC</fullName>
    </submittedName>
</protein>
<evidence type="ECO:0000256" key="1">
    <source>
        <dbReference type="ARBA" id="ARBA00004141"/>
    </source>
</evidence>
<proteinExistence type="predicted"/>
<dbReference type="Pfam" id="PF06271">
    <property type="entry name" value="RDD"/>
    <property type="match status" value="1"/>
</dbReference>
<dbReference type="InterPro" id="IPR010432">
    <property type="entry name" value="RDD"/>
</dbReference>
<dbReference type="PANTHER" id="PTHR38480">
    <property type="entry name" value="SLR0254 PROTEIN"/>
    <property type="match status" value="1"/>
</dbReference>
<organism evidence="7 8">
    <name type="scientific">Microbacterium invictum</name>
    <dbReference type="NCBI Taxonomy" id="515415"/>
    <lineage>
        <taxon>Bacteria</taxon>
        <taxon>Bacillati</taxon>
        <taxon>Actinomycetota</taxon>
        <taxon>Actinomycetes</taxon>
        <taxon>Micrococcales</taxon>
        <taxon>Microbacteriaceae</taxon>
        <taxon>Microbacterium</taxon>
    </lineage>
</organism>
<dbReference type="EMBL" id="JACIFH010000001">
    <property type="protein sequence ID" value="MBB4139735.1"/>
    <property type="molecule type" value="Genomic_DNA"/>
</dbReference>
<dbReference type="GO" id="GO:0016020">
    <property type="term" value="C:membrane"/>
    <property type="evidence" value="ECO:0007669"/>
    <property type="project" value="UniProtKB-SubCell"/>
</dbReference>
<sequence>MSAAGTALQIHQDEVLTGEAVALDVQPVGYFLSALGALIDMVSGLLLLTAFWLAVGWVTGFDLLALSPALTIASLVVVIVVLPTAIETLSRGRSLGRLVVGSRIVRADGGAAGFRHAFIRALTGVLELWFTLGAVAGVVGAFTPRSQRLGDLLAGTYAERTRAPRLPAPVGAVPVALAEWAVVADVARLPDRVARRAAQFVRGADDLDPGSRVRIAAEIAADVRPYVAPVPAADPETFLRAVVAVRRDREYASITLENERAARLTAGVDAAPRGFPQR</sequence>
<dbReference type="Proteomes" id="UP000549113">
    <property type="component" value="Unassembled WGS sequence"/>
</dbReference>
<keyword evidence="8" id="KW-1185">Reference proteome</keyword>
<dbReference type="RefSeq" id="WP_183499358.1">
    <property type="nucleotide sequence ID" value="NZ_BAABCO010000001.1"/>
</dbReference>
<evidence type="ECO:0000256" key="5">
    <source>
        <dbReference type="SAM" id="Phobius"/>
    </source>
</evidence>
<feature type="transmembrane region" description="Helical" evidence="5">
    <location>
        <begin position="117"/>
        <end position="142"/>
    </location>
</feature>
<gene>
    <name evidence="7" type="ORF">BKA10_001529</name>
</gene>
<name>A0AA40SNY1_9MICO</name>
<evidence type="ECO:0000256" key="3">
    <source>
        <dbReference type="ARBA" id="ARBA00022989"/>
    </source>
</evidence>
<dbReference type="AlphaFoldDB" id="A0AA40SNY1"/>
<feature type="transmembrane region" description="Helical" evidence="5">
    <location>
        <begin position="63"/>
        <end position="86"/>
    </location>
</feature>
<comment type="subcellular location">
    <subcellularLocation>
        <location evidence="1">Membrane</location>
        <topology evidence="1">Multi-pass membrane protein</topology>
    </subcellularLocation>
</comment>
<accession>A0AA40SNY1</accession>
<keyword evidence="4 5" id="KW-0472">Membrane</keyword>
<evidence type="ECO:0000259" key="6">
    <source>
        <dbReference type="Pfam" id="PF06271"/>
    </source>
</evidence>